<evidence type="ECO:0000313" key="1">
    <source>
        <dbReference type="EMBL" id="VUZ50059.1"/>
    </source>
</evidence>
<name>A0A564YST1_HYMDI</name>
<dbReference type="Proteomes" id="UP000321570">
    <property type="component" value="Unassembled WGS sequence"/>
</dbReference>
<keyword evidence="2" id="KW-1185">Reference proteome</keyword>
<sequence>MMHDPYLPCLKAPIDSSRFHNRLVLYKKHICTHTLVRPYPSDSYKGIFFSLNNNSRMSATGYYASSSSLFLSTSPSLSLSLVSNSLWLPRIHFWSNKLLVFCFTIVVSFYSNSYELVTPTSLTLFRTLIDKLCSTLAAMQRKMRKNHRLQSQLRKNTEISAFDEN</sequence>
<organism evidence="1 2">
    <name type="scientific">Hymenolepis diminuta</name>
    <name type="common">Rat tapeworm</name>
    <dbReference type="NCBI Taxonomy" id="6216"/>
    <lineage>
        <taxon>Eukaryota</taxon>
        <taxon>Metazoa</taxon>
        <taxon>Spiralia</taxon>
        <taxon>Lophotrochozoa</taxon>
        <taxon>Platyhelminthes</taxon>
        <taxon>Cestoda</taxon>
        <taxon>Eucestoda</taxon>
        <taxon>Cyclophyllidea</taxon>
        <taxon>Hymenolepididae</taxon>
        <taxon>Hymenolepis</taxon>
    </lineage>
</organism>
<dbReference type="AlphaFoldDB" id="A0A564YST1"/>
<accession>A0A564YST1</accession>
<gene>
    <name evidence="1" type="ORF">WMSIL1_LOCUS9072</name>
</gene>
<evidence type="ECO:0000313" key="2">
    <source>
        <dbReference type="Proteomes" id="UP000321570"/>
    </source>
</evidence>
<proteinExistence type="predicted"/>
<dbReference type="EMBL" id="CABIJS010000344">
    <property type="protein sequence ID" value="VUZ50059.1"/>
    <property type="molecule type" value="Genomic_DNA"/>
</dbReference>
<reference evidence="1 2" key="1">
    <citation type="submission" date="2019-07" db="EMBL/GenBank/DDBJ databases">
        <authorList>
            <person name="Jastrzebski P J."/>
            <person name="Paukszto L."/>
            <person name="Jastrzebski P J."/>
        </authorList>
    </citation>
    <scope>NUCLEOTIDE SEQUENCE [LARGE SCALE GENOMIC DNA]</scope>
    <source>
        <strain evidence="1 2">WMS-il1</strain>
    </source>
</reference>
<protein>
    <submittedName>
        <fullName evidence="1">Uncharacterized protein</fullName>
    </submittedName>
</protein>